<evidence type="ECO:0000256" key="2">
    <source>
        <dbReference type="SAM" id="SignalP"/>
    </source>
</evidence>
<dbReference type="KEGG" id="bic:LMTR13_38270"/>
<proteinExistence type="predicted"/>
<evidence type="ECO:0000313" key="4">
    <source>
        <dbReference type="Proteomes" id="UP000092839"/>
    </source>
</evidence>
<dbReference type="Proteomes" id="UP000092839">
    <property type="component" value="Chromosome"/>
</dbReference>
<reference evidence="3 4" key="1">
    <citation type="submission" date="2016-07" db="EMBL/GenBank/DDBJ databases">
        <title>Complete genome sequence of Bradyrhizobium icense LMTR 13T, a potential inoculant strain isolated from lima bean (Phaseolus lunatus) in Peru.</title>
        <authorList>
            <person name="Ormeno-Orrillo E."/>
            <person name="Duran D."/>
            <person name="Rogel M.A."/>
            <person name="Rey L."/>
            <person name="Imperial J."/>
            <person name="Ruiz-Argueso T."/>
            <person name="Martinez-Romero E."/>
        </authorList>
    </citation>
    <scope>NUCLEOTIDE SEQUENCE [LARGE SCALE GENOMIC DNA]</scope>
    <source>
        <strain evidence="3 4">LMTR 13</strain>
    </source>
</reference>
<evidence type="ECO:0000256" key="1">
    <source>
        <dbReference type="SAM" id="MobiDB-lite"/>
    </source>
</evidence>
<dbReference type="AlphaFoldDB" id="A0A1B1UQW1"/>
<name>A0A1B1UQW1_9BRAD</name>
<gene>
    <name evidence="3" type="ORF">LMTR13_38270</name>
</gene>
<accession>A0A1B1UQW1</accession>
<keyword evidence="4" id="KW-1185">Reference proteome</keyword>
<sequence length="148" mass="16011">MRKLILIAGFVLASAAAQAGDRSLSLGGIESPRASAPAKAVDAPKTAEAPPEPPKYVERPAIEPKTEAPKTEAPKAETPRADTNKAAAARPKAARVYRPAAAASVNAAPARPAFRRTASMSRSMKPRRRHHWLEARIVRELHRHGIYW</sequence>
<feature type="chain" id="PRO_5008530830" evidence="2">
    <location>
        <begin position="20"/>
        <end position="148"/>
    </location>
</feature>
<keyword evidence="2" id="KW-0732">Signal</keyword>
<dbReference type="EMBL" id="CP016428">
    <property type="protein sequence ID" value="ANW05116.1"/>
    <property type="molecule type" value="Genomic_DNA"/>
</dbReference>
<feature type="region of interest" description="Disordered" evidence="1">
    <location>
        <begin position="16"/>
        <end position="122"/>
    </location>
</feature>
<feature type="signal peptide" evidence="2">
    <location>
        <begin position="1"/>
        <end position="19"/>
    </location>
</feature>
<feature type="compositionally biased region" description="Low complexity" evidence="1">
    <location>
        <begin position="85"/>
        <end position="118"/>
    </location>
</feature>
<protein>
    <submittedName>
        <fullName evidence="3">Uncharacterized protein</fullName>
    </submittedName>
</protein>
<evidence type="ECO:0000313" key="3">
    <source>
        <dbReference type="EMBL" id="ANW05116.1"/>
    </source>
</evidence>
<organism evidence="3 4">
    <name type="scientific">Bradyrhizobium icense</name>
    <dbReference type="NCBI Taxonomy" id="1274631"/>
    <lineage>
        <taxon>Bacteria</taxon>
        <taxon>Pseudomonadati</taxon>
        <taxon>Pseudomonadota</taxon>
        <taxon>Alphaproteobacteria</taxon>
        <taxon>Hyphomicrobiales</taxon>
        <taxon>Nitrobacteraceae</taxon>
        <taxon>Bradyrhizobium</taxon>
    </lineage>
</organism>
<feature type="compositionally biased region" description="Basic and acidic residues" evidence="1">
    <location>
        <begin position="55"/>
        <end position="83"/>
    </location>
</feature>
<dbReference type="OrthoDB" id="8242722at2"/>
<dbReference type="RefSeq" id="WP_065732249.1">
    <property type="nucleotide sequence ID" value="NZ_CP016428.1"/>
</dbReference>